<dbReference type="EMBL" id="CAADRP010001874">
    <property type="protein sequence ID" value="VFU55088.1"/>
    <property type="molecule type" value="Genomic_DNA"/>
</dbReference>
<keyword evidence="1" id="KW-0175">Coiled coil</keyword>
<evidence type="ECO:0000259" key="2">
    <source>
        <dbReference type="Pfam" id="PF26253"/>
    </source>
</evidence>
<sequence length="154" mass="17875">MGSWNSLNQYRKEMSNALNAYTDNKDKANEVIKNTRNNVWKHPCFDDEVRESYLEKWQNLYGQYRKEMSNALKADTENKDRKANEVIKKYKEEIFEEARALYQVTYNHAKSHGAVGNCSFAWRVSGLALCTLYVLRNQGERPIICSPSALKGIL</sequence>
<feature type="domain" description="RDRP C-terminal head" evidence="2">
    <location>
        <begin position="7"/>
        <end position="142"/>
    </location>
</feature>
<accession>A0A6N2MPZ6</accession>
<organism evidence="3">
    <name type="scientific">Salix viminalis</name>
    <name type="common">Common osier</name>
    <name type="synonym">Basket willow</name>
    <dbReference type="NCBI Taxonomy" id="40686"/>
    <lineage>
        <taxon>Eukaryota</taxon>
        <taxon>Viridiplantae</taxon>
        <taxon>Streptophyta</taxon>
        <taxon>Embryophyta</taxon>
        <taxon>Tracheophyta</taxon>
        <taxon>Spermatophyta</taxon>
        <taxon>Magnoliopsida</taxon>
        <taxon>eudicotyledons</taxon>
        <taxon>Gunneridae</taxon>
        <taxon>Pentapetalae</taxon>
        <taxon>rosids</taxon>
        <taxon>fabids</taxon>
        <taxon>Malpighiales</taxon>
        <taxon>Salicaceae</taxon>
        <taxon>Saliceae</taxon>
        <taxon>Salix</taxon>
    </lineage>
</organism>
<dbReference type="InterPro" id="IPR058752">
    <property type="entry name" value="RDRP_C_head"/>
</dbReference>
<feature type="coiled-coil region" evidence="1">
    <location>
        <begin position="11"/>
        <end position="93"/>
    </location>
</feature>
<gene>
    <name evidence="3" type="ORF">SVIM_LOCUS389566</name>
</gene>
<evidence type="ECO:0000313" key="3">
    <source>
        <dbReference type="EMBL" id="VFU55088.1"/>
    </source>
</evidence>
<name>A0A6N2MPZ6_SALVM</name>
<dbReference type="AlphaFoldDB" id="A0A6N2MPZ6"/>
<evidence type="ECO:0000256" key="1">
    <source>
        <dbReference type="SAM" id="Coils"/>
    </source>
</evidence>
<dbReference type="Pfam" id="PF26253">
    <property type="entry name" value="RdRP_head"/>
    <property type="match status" value="1"/>
</dbReference>
<proteinExistence type="predicted"/>
<protein>
    <recommendedName>
        <fullName evidence="2">RDRP C-terminal head domain-containing protein</fullName>
    </recommendedName>
</protein>
<reference evidence="3" key="1">
    <citation type="submission" date="2019-03" db="EMBL/GenBank/DDBJ databases">
        <authorList>
            <person name="Mank J."/>
            <person name="Almeida P."/>
        </authorList>
    </citation>
    <scope>NUCLEOTIDE SEQUENCE</scope>
    <source>
        <strain evidence="3">78183</strain>
    </source>
</reference>